<dbReference type="InterPro" id="IPR027054">
    <property type="entry name" value="ALG2"/>
</dbReference>
<dbReference type="GO" id="GO:0005789">
    <property type="term" value="C:endoplasmic reticulum membrane"/>
    <property type="evidence" value="ECO:0007669"/>
    <property type="project" value="UniProtKB-SubCell"/>
</dbReference>
<comment type="similarity">
    <text evidence="4">Belongs to the glycosyltransferase group 1 family.</text>
</comment>
<proteinExistence type="inferred from homology"/>
<dbReference type="GO" id="GO:0102704">
    <property type="term" value="F:GDP-Man:Man(2)GlcNAc(2)-PP-Dol alpha-1,6-mannosyltransferase activity"/>
    <property type="evidence" value="ECO:0007669"/>
    <property type="project" value="UniProtKB-UniRule"/>
</dbReference>
<dbReference type="Pfam" id="PF00534">
    <property type="entry name" value="Glycos_transf_1"/>
    <property type="match status" value="1"/>
</dbReference>
<dbReference type="PANTHER" id="PTHR45918:SF2">
    <property type="entry name" value="ALPHA-1,3_1,6-MANNOSYLTRANSFERASE ALG2"/>
    <property type="match status" value="1"/>
</dbReference>
<evidence type="ECO:0000313" key="8">
    <source>
        <dbReference type="Proteomes" id="UP000276776"/>
    </source>
</evidence>
<dbReference type="EC" id="2.4.1.257" evidence="4"/>
<dbReference type="OMA" id="WYTTMID"/>
<dbReference type="Proteomes" id="UP000276776">
    <property type="component" value="Unassembled WGS sequence"/>
</dbReference>
<dbReference type="PANTHER" id="PTHR45918">
    <property type="entry name" value="ALPHA-1,3/1,6-MANNOSYLTRANSFERASE ALG2"/>
    <property type="match status" value="1"/>
</dbReference>
<dbReference type="SUPFAM" id="SSF53756">
    <property type="entry name" value="UDP-Glycosyltransferase/glycogen phosphorylase"/>
    <property type="match status" value="1"/>
</dbReference>
<keyword evidence="4" id="KW-0808">Transferase</keyword>
<evidence type="ECO:0000259" key="6">
    <source>
        <dbReference type="Pfam" id="PF13439"/>
    </source>
</evidence>
<dbReference type="Pfam" id="PF13439">
    <property type="entry name" value="Glyco_transf_4"/>
    <property type="match status" value="1"/>
</dbReference>
<protein>
    <recommendedName>
        <fullName evidence="4">Alpha-1,3/1,6-mannosyltransferase ALG2</fullName>
        <ecNumber evidence="4">2.4.1.132</ecNumber>
        <ecNumber evidence="4">2.4.1.257</ecNumber>
    </recommendedName>
    <alternativeName>
        <fullName evidence="4">GDP-Man:Man(1)GlcNAc(2)-PP-Dol alpha-1,3-mannosyltransferase</fullName>
    </alternativeName>
</protein>
<evidence type="ECO:0000313" key="7">
    <source>
        <dbReference type="EMBL" id="VDN08138.1"/>
    </source>
</evidence>
<keyword evidence="8" id="KW-1185">Reference proteome</keyword>
<dbReference type="STRING" id="103827.A0A0N5DB95"/>
<dbReference type="InterPro" id="IPR028098">
    <property type="entry name" value="Glyco_trans_4-like_N"/>
</dbReference>
<evidence type="ECO:0000256" key="4">
    <source>
        <dbReference type="RuleBase" id="RU367136"/>
    </source>
</evidence>
<dbReference type="AlphaFoldDB" id="A0A0N5DB95"/>
<feature type="domain" description="Glycosyl transferase family 1" evidence="5">
    <location>
        <begin position="185"/>
        <end position="264"/>
    </location>
</feature>
<comment type="function">
    <text evidence="4">Mannosylates Man(2)GlcNAc(2)-dolichol diphosphate and Man(1)GlcNAc(2)-dolichol diphosphate to form Man(3)GlcNAc(2)-dolichol diphosphate.</text>
</comment>
<feature type="domain" description="Glycosyltransferase subfamily 4-like N-terminal" evidence="6">
    <location>
        <begin position="13"/>
        <end position="155"/>
    </location>
</feature>
<organism evidence="9">
    <name type="scientific">Thelazia callipaeda</name>
    <name type="common">Oriental eyeworm</name>
    <name type="synonym">Parasitic nematode</name>
    <dbReference type="NCBI Taxonomy" id="103827"/>
    <lineage>
        <taxon>Eukaryota</taxon>
        <taxon>Metazoa</taxon>
        <taxon>Ecdysozoa</taxon>
        <taxon>Nematoda</taxon>
        <taxon>Chromadorea</taxon>
        <taxon>Rhabditida</taxon>
        <taxon>Spirurina</taxon>
        <taxon>Spiruromorpha</taxon>
        <taxon>Thelazioidea</taxon>
        <taxon>Thelaziidae</taxon>
        <taxon>Thelazia</taxon>
    </lineage>
</organism>
<dbReference type="EC" id="2.4.1.132" evidence="4"/>
<comment type="subcellular location">
    <subcellularLocation>
        <location evidence="4">Endoplasmic reticulum membrane</location>
        <topology evidence="4">Single-pass membrane protein</topology>
    </subcellularLocation>
</comment>
<gene>
    <name evidence="7" type="ORF">TCLT_LOCUS10446</name>
</gene>
<comment type="catalytic activity">
    <reaction evidence="3 4">
        <text>an alpha-D-Man-(1-&gt;3)-beta-D-Man-(1-&gt;4)-beta-D-GlcNAc-(1-&gt;4)-alpha-D-GlcNAc-diphospho-di-trans,poly-cis-dolichol + GDP-alpha-D-mannose = an alpha-D-Man-(1-&gt;3)-[alpha-D-Man-(1-&gt;6)]-beta-D-Man-(1-&gt;4)-beta-D-GlcNAc-(1-&gt;4)-alpha-D-GlcNAc-diphospho-di-trans,poly-cis-dolichol + GDP + H(+)</text>
        <dbReference type="Rhea" id="RHEA:29519"/>
        <dbReference type="Rhea" id="RHEA-COMP:19513"/>
        <dbReference type="Rhea" id="RHEA-COMP:19515"/>
        <dbReference type="ChEBI" id="CHEBI:15378"/>
        <dbReference type="ChEBI" id="CHEBI:57527"/>
        <dbReference type="ChEBI" id="CHEBI:58189"/>
        <dbReference type="ChEBI" id="CHEBI:132510"/>
        <dbReference type="ChEBI" id="CHEBI:132511"/>
        <dbReference type="EC" id="2.4.1.257"/>
    </reaction>
    <physiologicalReaction direction="left-to-right" evidence="3 4">
        <dbReference type="Rhea" id="RHEA:29520"/>
    </physiologicalReaction>
</comment>
<dbReference type="Gene3D" id="3.40.50.2000">
    <property type="entry name" value="Glycogen Phosphorylase B"/>
    <property type="match status" value="2"/>
</dbReference>
<keyword evidence="1 4" id="KW-0328">Glycosyltransferase</keyword>
<comment type="catalytic activity">
    <reaction evidence="2 4">
        <text>a beta-D-Man-(1-&gt;4)-beta-D-GlcNAc-(1-&gt;4)-alpha-D-GlcNAc-diphospho-di-trans,poly-cis-dolichol + GDP-alpha-D-mannose = an alpha-D-Man-(1-&gt;3)-beta-D-Man-(1-&gt;4)-beta-D-GlcNAc-(1-&gt;4)-alpha-D-GlcNAc-diphospho-di-trans,poly-cis-dolichol + GDP + H(+)</text>
        <dbReference type="Rhea" id="RHEA:29515"/>
        <dbReference type="Rhea" id="RHEA-COMP:19511"/>
        <dbReference type="Rhea" id="RHEA-COMP:19513"/>
        <dbReference type="ChEBI" id="CHEBI:15378"/>
        <dbReference type="ChEBI" id="CHEBI:57527"/>
        <dbReference type="ChEBI" id="CHEBI:58189"/>
        <dbReference type="ChEBI" id="CHEBI:58472"/>
        <dbReference type="ChEBI" id="CHEBI:132510"/>
        <dbReference type="EC" id="2.4.1.132"/>
    </reaction>
    <physiologicalReaction direction="left-to-right" evidence="2 4">
        <dbReference type="Rhea" id="RHEA:29516"/>
    </physiologicalReaction>
</comment>
<evidence type="ECO:0000256" key="2">
    <source>
        <dbReference type="ARBA" id="ARBA00045103"/>
    </source>
</evidence>
<name>A0A0N5DB95_THECL</name>
<comment type="pathway">
    <text evidence="4">Protein modification; protein glycosylation.</text>
</comment>
<evidence type="ECO:0000259" key="5">
    <source>
        <dbReference type="Pfam" id="PF00534"/>
    </source>
</evidence>
<dbReference type="GO" id="GO:0004378">
    <property type="term" value="F:GDP-Man:Man(1)GlcNAc(2)-PP-Dol alpha-1,3-mannosyltransferase activity"/>
    <property type="evidence" value="ECO:0007669"/>
    <property type="project" value="UniProtKB-UniRule"/>
</dbReference>
<dbReference type="UniPathway" id="UPA00378"/>
<dbReference type="InterPro" id="IPR001296">
    <property type="entry name" value="Glyco_trans_1"/>
</dbReference>
<evidence type="ECO:0000313" key="9">
    <source>
        <dbReference type="WBParaSite" id="TCLT_0001045701-mRNA-1"/>
    </source>
</evidence>
<accession>A0A0N5DB95</accession>
<dbReference type="WBParaSite" id="TCLT_0001045701-mRNA-1">
    <property type="protein sequence ID" value="TCLT_0001045701-mRNA-1"/>
    <property type="gene ID" value="TCLT_0001045701"/>
</dbReference>
<evidence type="ECO:0000256" key="1">
    <source>
        <dbReference type="ARBA" id="ARBA00022676"/>
    </source>
</evidence>
<sequence>MLVIILHPEQWNGGSDRCIIGMMKHFVSKGYQVIWYTTMIDSYWNTEIFENVEIRNVRLPLHPGDWWTQNVVLAWRLIFSGLEPDLIVIDHSASCLPVLKWRFPRVKILFYCHFPQQLVAPTRFFLYRWYSHLISIMESFLFQSADVIMVNSNFTIILKRNSNLIPRIILAGSVMPHIPESRIYYHFLRKLVRDAEVEDIVEFVTSPTDFEKFALYRECDSVLYTPPNEHFGIVPIEALEQRRPVIVCNSGGPAETVLEGITGSKNQLYLQIDAPNEKLLADAMDAHMKRYSWPALDNDEIYKLQVSFLHILRFIKLFCHFYN</sequence>
<reference evidence="7 8" key="2">
    <citation type="submission" date="2018-11" db="EMBL/GenBank/DDBJ databases">
        <authorList>
            <consortium name="Pathogen Informatics"/>
        </authorList>
    </citation>
    <scope>NUCLEOTIDE SEQUENCE [LARGE SCALE GENOMIC DNA]</scope>
</reference>
<dbReference type="OrthoDB" id="448893at2759"/>
<evidence type="ECO:0000256" key="3">
    <source>
        <dbReference type="ARBA" id="ARBA00045104"/>
    </source>
</evidence>
<reference evidence="9" key="1">
    <citation type="submission" date="2017-02" db="UniProtKB">
        <authorList>
            <consortium name="WormBaseParasite"/>
        </authorList>
    </citation>
    <scope>IDENTIFICATION</scope>
</reference>
<dbReference type="EMBL" id="UYYF01005112">
    <property type="protein sequence ID" value="VDN08138.1"/>
    <property type="molecule type" value="Genomic_DNA"/>
</dbReference>